<dbReference type="SUPFAM" id="SSF56801">
    <property type="entry name" value="Acetyl-CoA synthetase-like"/>
    <property type="match status" value="1"/>
</dbReference>
<dbReference type="InterPro" id="IPR042099">
    <property type="entry name" value="ANL_N_sf"/>
</dbReference>
<evidence type="ECO:0000259" key="6">
    <source>
        <dbReference type="Pfam" id="PF23024"/>
    </source>
</evidence>
<keyword evidence="3" id="KW-0276">Fatty acid metabolism</keyword>
<organism evidence="7 8">
    <name type="scientific">Solihabitans fulvus</name>
    <dbReference type="NCBI Taxonomy" id="1892852"/>
    <lineage>
        <taxon>Bacteria</taxon>
        <taxon>Bacillati</taxon>
        <taxon>Actinomycetota</taxon>
        <taxon>Actinomycetes</taxon>
        <taxon>Pseudonocardiales</taxon>
        <taxon>Pseudonocardiaceae</taxon>
        <taxon>Solihabitans</taxon>
    </lineage>
</organism>
<evidence type="ECO:0000313" key="8">
    <source>
        <dbReference type="Proteomes" id="UP000323454"/>
    </source>
</evidence>
<dbReference type="Gene3D" id="3.30.300.30">
    <property type="match status" value="1"/>
</dbReference>
<reference evidence="7 8" key="2">
    <citation type="submission" date="2019-09" db="EMBL/GenBank/DDBJ databases">
        <authorList>
            <person name="Jin C."/>
        </authorList>
    </citation>
    <scope>NUCLEOTIDE SEQUENCE [LARGE SCALE GENOMIC DNA]</scope>
    <source>
        <strain evidence="7 8">AN110305</strain>
    </source>
</reference>
<dbReference type="GO" id="GO:0016874">
    <property type="term" value="F:ligase activity"/>
    <property type="evidence" value="ECO:0007669"/>
    <property type="project" value="UniProtKB-KW"/>
</dbReference>
<comment type="similarity">
    <text evidence="1">Belongs to the ATP-dependent AMP-binding enzyme family.</text>
</comment>
<evidence type="ECO:0000256" key="3">
    <source>
        <dbReference type="ARBA" id="ARBA00022832"/>
    </source>
</evidence>
<dbReference type="GO" id="GO:0071766">
    <property type="term" value="P:Actinobacterium-type cell wall biogenesis"/>
    <property type="evidence" value="ECO:0007669"/>
    <property type="project" value="UniProtKB-ARBA"/>
</dbReference>
<dbReference type="InterPro" id="IPR040097">
    <property type="entry name" value="FAAL/FAAC"/>
</dbReference>
<name>A0A5B2X7L4_9PSEU</name>
<dbReference type="GO" id="GO:0070566">
    <property type="term" value="F:adenylyltransferase activity"/>
    <property type="evidence" value="ECO:0007669"/>
    <property type="project" value="TreeGrafter"/>
</dbReference>
<proteinExistence type="inferred from homology"/>
<dbReference type="Pfam" id="PF23024">
    <property type="entry name" value="AMP-dom_DIP2-like"/>
    <property type="match status" value="1"/>
</dbReference>
<evidence type="ECO:0000256" key="4">
    <source>
        <dbReference type="ARBA" id="ARBA00023098"/>
    </source>
</evidence>
<dbReference type="EMBL" id="VUOB01000040">
    <property type="protein sequence ID" value="KAA2259163.1"/>
    <property type="molecule type" value="Genomic_DNA"/>
</dbReference>
<dbReference type="PANTHER" id="PTHR22754:SF32">
    <property type="entry name" value="DISCO-INTERACTING PROTEIN 2"/>
    <property type="match status" value="1"/>
</dbReference>
<keyword evidence="2 7" id="KW-0436">Ligase</keyword>
<accession>A0A5B2X7L4</accession>
<dbReference type="InterPro" id="IPR025110">
    <property type="entry name" value="AMP-bd_C"/>
</dbReference>
<protein>
    <submittedName>
        <fullName evidence="7">Fatty acyl-AMP ligase</fullName>
    </submittedName>
</protein>
<evidence type="ECO:0000256" key="1">
    <source>
        <dbReference type="ARBA" id="ARBA00006432"/>
    </source>
</evidence>
<dbReference type="GO" id="GO:0005886">
    <property type="term" value="C:plasma membrane"/>
    <property type="evidence" value="ECO:0007669"/>
    <property type="project" value="TreeGrafter"/>
</dbReference>
<comment type="caution">
    <text evidence="7">The sequence shown here is derived from an EMBL/GenBank/DDBJ whole genome shotgun (WGS) entry which is preliminary data.</text>
</comment>
<dbReference type="PANTHER" id="PTHR22754">
    <property type="entry name" value="DISCO-INTERACTING PROTEIN 2 DIP2 -RELATED"/>
    <property type="match status" value="1"/>
</dbReference>
<feature type="domain" description="AMP-dependent synthetase/ligase" evidence="5">
    <location>
        <begin position="30"/>
        <end position="418"/>
    </location>
</feature>
<dbReference type="Proteomes" id="UP000323454">
    <property type="component" value="Unassembled WGS sequence"/>
</dbReference>
<keyword evidence="4" id="KW-0443">Lipid metabolism</keyword>
<dbReference type="CDD" id="cd05931">
    <property type="entry name" value="FAAL"/>
    <property type="match status" value="1"/>
</dbReference>
<evidence type="ECO:0000259" key="5">
    <source>
        <dbReference type="Pfam" id="PF00501"/>
    </source>
</evidence>
<dbReference type="OrthoDB" id="3671040at2"/>
<evidence type="ECO:0000313" key="7">
    <source>
        <dbReference type="EMBL" id="KAA2259163.1"/>
    </source>
</evidence>
<feature type="domain" description="AMP-binding enzyme C-terminal" evidence="6">
    <location>
        <begin position="454"/>
        <end position="558"/>
    </location>
</feature>
<evidence type="ECO:0000256" key="2">
    <source>
        <dbReference type="ARBA" id="ARBA00022598"/>
    </source>
</evidence>
<gene>
    <name evidence="7" type="ORF">F0L68_21890</name>
</gene>
<dbReference type="InterPro" id="IPR045851">
    <property type="entry name" value="AMP-bd_C_sf"/>
</dbReference>
<reference evidence="7 8" key="1">
    <citation type="submission" date="2019-09" db="EMBL/GenBank/DDBJ databases">
        <title>Goodfellowia gen. nov., a new genus of the Pseudonocardineae related to Actinoalloteichus, containing Goodfellowia coeruleoviolacea gen. nov., comb. nov. gen. nov., comb. nov.</title>
        <authorList>
            <person name="Labeda D."/>
        </authorList>
    </citation>
    <scope>NUCLEOTIDE SEQUENCE [LARGE SCALE GENOMIC DNA]</scope>
    <source>
        <strain evidence="7 8">AN110305</strain>
    </source>
</reference>
<sequence>MIRLCDKGTVPVHRHEPEGRHMIKDLAGLLRERAARSPERVPLIFLPSAADGADVPLGYAELDRRSRALAGALQQRIPAGSRVLLACPTGPDFAAAFFGCLYAGVVPVPVPPPLPGAMADRFHVVRADCVPELLITVDAWAQLLRPVGLPILAADTVAADEATAFRPAQIHPEDTAYLQYTSGTTADPRGVVVSHANALANLRAVSAATRATSADRVVGWLPLFHDMGLVSQLLHPVYEDFQAFLLQPQDFVCDPGRWLREMSRRRATSGSLPGFAYDMLLRRVPADQRAALDLSGWRLALCAAEALDPVRMREFAAGFEPAGFDPAAFYPTYGMAEAVVMVCAGVPGRPAAPLLVDRAALALGRLSAADTGMAVVSSGRPLAGMSVRIVDPHGRLPLPSGQVGEILIAGPSVTRGYWNRSATLVEIDGVGHLPTGDLGAFLGGELYVLGRTADLIVVDGGAHYPSDVERTAAAAHPGIRSRTCAAFAVPDGFVLLAETDGATDRDEAAAAVAAAVHAEHGMRLTEVVLVDRGTVPFTTSGKLRRGACRIRYLAGDFTARTASAR</sequence>
<dbReference type="InterPro" id="IPR000873">
    <property type="entry name" value="AMP-dep_synth/lig_dom"/>
</dbReference>
<dbReference type="Gene3D" id="3.40.50.12780">
    <property type="entry name" value="N-terminal domain of ligase-like"/>
    <property type="match status" value="1"/>
</dbReference>
<dbReference type="AlphaFoldDB" id="A0A5B2X7L4"/>
<dbReference type="GO" id="GO:0006633">
    <property type="term" value="P:fatty acid biosynthetic process"/>
    <property type="evidence" value="ECO:0007669"/>
    <property type="project" value="TreeGrafter"/>
</dbReference>
<dbReference type="Pfam" id="PF00501">
    <property type="entry name" value="AMP-binding"/>
    <property type="match status" value="1"/>
</dbReference>
<dbReference type="FunFam" id="3.40.50.12780:FF:000013">
    <property type="entry name" value="Long-chain-fatty-acid--AMP ligase FadD32"/>
    <property type="match status" value="1"/>
</dbReference>
<keyword evidence="8" id="KW-1185">Reference proteome</keyword>